<dbReference type="CDD" id="cd12797">
    <property type="entry name" value="M23_peptidase"/>
    <property type="match status" value="1"/>
</dbReference>
<dbReference type="PANTHER" id="PTHR21666:SF270">
    <property type="entry name" value="MUREIN HYDROLASE ACTIVATOR ENVC"/>
    <property type="match status" value="1"/>
</dbReference>
<feature type="coiled-coil region" evidence="2">
    <location>
        <begin position="84"/>
        <end position="111"/>
    </location>
</feature>
<dbReference type="RefSeq" id="WP_144843503.1">
    <property type="nucleotide sequence ID" value="NZ_VNJI01000003.1"/>
</dbReference>
<comment type="caution">
    <text evidence="6">The sequence shown here is derived from an EMBL/GenBank/DDBJ whole genome shotgun (WGS) entry which is preliminary data.</text>
</comment>
<feature type="domain" description="Peptidoglycan hydrolase PcsB coiled-coil" evidence="5">
    <location>
        <begin position="98"/>
        <end position="168"/>
    </location>
</feature>
<dbReference type="Pfam" id="PF24568">
    <property type="entry name" value="CC_PcsB"/>
    <property type="match status" value="1"/>
</dbReference>
<dbReference type="Gene3D" id="2.70.70.10">
    <property type="entry name" value="Glucose Permease (Domain IIA)"/>
    <property type="match status" value="1"/>
</dbReference>
<keyword evidence="1 3" id="KW-0732">Signal</keyword>
<dbReference type="SUPFAM" id="SSF57997">
    <property type="entry name" value="Tropomyosin"/>
    <property type="match status" value="1"/>
</dbReference>
<feature type="coiled-coil region" evidence="2">
    <location>
        <begin position="158"/>
        <end position="227"/>
    </location>
</feature>
<organism evidence="6 7">
    <name type="scientific">Paenibacillus cremeus</name>
    <dbReference type="NCBI Taxonomy" id="2163881"/>
    <lineage>
        <taxon>Bacteria</taxon>
        <taxon>Bacillati</taxon>
        <taxon>Bacillota</taxon>
        <taxon>Bacilli</taxon>
        <taxon>Bacillales</taxon>
        <taxon>Paenibacillaceae</taxon>
        <taxon>Paenibacillus</taxon>
    </lineage>
</organism>
<feature type="chain" id="PRO_5038348241" evidence="3">
    <location>
        <begin position="27"/>
        <end position="388"/>
    </location>
</feature>
<protein>
    <submittedName>
        <fullName evidence="6">Peptidoglycan DD-metalloendopeptidase family protein</fullName>
    </submittedName>
</protein>
<evidence type="ECO:0000313" key="6">
    <source>
        <dbReference type="EMBL" id="TVY11395.1"/>
    </source>
</evidence>
<dbReference type="InterPro" id="IPR057309">
    <property type="entry name" value="PcsB_CC"/>
</dbReference>
<evidence type="ECO:0000256" key="1">
    <source>
        <dbReference type="ARBA" id="ARBA00022729"/>
    </source>
</evidence>
<feature type="signal peptide" evidence="3">
    <location>
        <begin position="1"/>
        <end position="26"/>
    </location>
</feature>
<dbReference type="Pfam" id="PF01551">
    <property type="entry name" value="Peptidase_M23"/>
    <property type="match status" value="1"/>
</dbReference>
<dbReference type="EMBL" id="VNJI01000003">
    <property type="protein sequence ID" value="TVY11395.1"/>
    <property type="molecule type" value="Genomic_DNA"/>
</dbReference>
<dbReference type="InterPro" id="IPR016047">
    <property type="entry name" value="M23ase_b-sheet_dom"/>
</dbReference>
<reference evidence="6 7" key="1">
    <citation type="submission" date="2019-07" db="EMBL/GenBank/DDBJ databases">
        <authorList>
            <person name="Kim J."/>
        </authorList>
    </citation>
    <scope>NUCLEOTIDE SEQUENCE [LARGE SCALE GENOMIC DNA]</scope>
    <source>
        <strain evidence="6 7">JC52</strain>
    </source>
</reference>
<keyword evidence="7" id="KW-1185">Reference proteome</keyword>
<evidence type="ECO:0000259" key="5">
    <source>
        <dbReference type="Pfam" id="PF24568"/>
    </source>
</evidence>
<feature type="domain" description="M23ase beta-sheet core" evidence="4">
    <location>
        <begin position="278"/>
        <end position="367"/>
    </location>
</feature>
<dbReference type="SUPFAM" id="SSF51261">
    <property type="entry name" value="Duplicated hybrid motif"/>
    <property type="match status" value="1"/>
</dbReference>
<evidence type="ECO:0000256" key="2">
    <source>
        <dbReference type="SAM" id="Coils"/>
    </source>
</evidence>
<evidence type="ECO:0000256" key="3">
    <source>
        <dbReference type="SAM" id="SignalP"/>
    </source>
</evidence>
<dbReference type="OrthoDB" id="9805799at2"/>
<evidence type="ECO:0000259" key="4">
    <source>
        <dbReference type="Pfam" id="PF01551"/>
    </source>
</evidence>
<accession>A0A559KGY5</accession>
<gene>
    <name evidence="6" type="ORF">FPZ49_03985</name>
</gene>
<keyword evidence="2" id="KW-0175">Coiled coil</keyword>
<dbReference type="PANTHER" id="PTHR21666">
    <property type="entry name" value="PEPTIDASE-RELATED"/>
    <property type="match status" value="1"/>
</dbReference>
<dbReference type="AlphaFoldDB" id="A0A559KGY5"/>
<dbReference type="InterPro" id="IPR011055">
    <property type="entry name" value="Dup_hybrid_motif"/>
</dbReference>
<dbReference type="Proteomes" id="UP000317036">
    <property type="component" value="Unassembled WGS sequence"/>
</dbReference>
<dbReference type="InterPro" id="IPR050570">
    <property type="entry name" value="Cell_wall_metabolism_enzyme"/>
</dbReference>
<name>A0A559KGY5_9BACL</name>
<sequence>MISIKRIIQAFMIILLLLPSYRIAHAGVDDPNTKVNSMIDTYDQRLKDIQQLESQQTELYGQLSTINQQIFEYDRLVKELQPKIDEVTKKIQSYQTEIDNAQKRMEDRNSLLKTRLRNIYIDGRVSYLDVLFSSTNFSDFIDRMTYLTMIVMKDQSLIQTINDEKANLDGIQEELQQQKSLLVEQQNTFTTAKADQQKKSDERLSILAQLQQKNQEEKGAAAKEAEELSGIDAQLAPAVEARLKETLVQKIDGSDAWGWPVPSSHEITSDFGSRADGFHAGIDIGAPLGTSIVAVDNGIVLFAGQANGFGHWVVIKHANGLMSVYGHMYGDGIYVTAGQEVKRGQVIAVVGSDGESTGPHLHFGVATGITGTHMDYIDPRTYLGLVTH</sequence>
<proteinExistence type="predicted"/>
<dbReference type="Gene3D" id="6.10.250.3150">
    <property type="match status" value="1"/>
</dbReference>
<dbReference type="GO" id="GO:0004222">
    <property type="term" value="F:metalloendopeptidase activity"/>
    <property type="evidence" value="ECO:0007669"/>
    <property type="project" value="TreeGrafter"/>
</dbReference>
<evidence type="ECO:0000313" key="7">
    <source>
        <dbReference type="Proteomes" id="UP000317036"/>
    </source>
</evidence>